<dbReference type="AlphaFoldDB" id="A0A380TYW2"/>
<evidence type="ECO:0000313" key="2">
    <source>
        <dbReference type="Proteomes" id="UP000254253"/>
    </source>
</evidence>
<evidence type="ECO:0000313" key="1">
    <source>
        <dbReference type="EMBL" id="SUT93646.1"/>
    </source>
</evidence>
<dbReference type="Proteomes" id="UP000254253">
    <property type="component" value="Unassembled WGS sequence"/>
</dbReference>
<name>A0A380TYW2_ACTLI</name>
<reference evidence="1 2" key="1">
    <citation type="submission" date="2018-06" db="EMBL/GenBank/DDBJ databases">
        <authorList>
            <consortium name="Pathogen Informatics"/>
            <person name="Doyle S."/>
        </authorList>
    </citation>
    <scope>NUCLEOTIDE SEQUENCE [LARGE SCALE GENOMIC DNA]</scope>
    <source>
        <strain evidence="1 2">NCTC4191</strain>
    </source>
</reference>
<accession>A0A380TYW2</accession>
<proteinExistence type="predicted"/>
<protein>
    <submittedName>
        <fullName evidence="1">Uncharacterized protein</fullName>
    </submittedName>
</protein>
<organism evidence="1 2">
    <name type="scientific">Actinobacillus lignieresii</name>
    <dbReference type="NCBI Taxonomy" id="720"/>
    <lineage>
        <taxon>Bacteria</taxon>
        <taxon>Pseudomonadati</taxon>
        <taxon>Pseudomonadota</taxon>
        <taxon>Gammaproteobacteria</taxon>
        <taxon>Pasteurellales</taxon>
        <taxon>Pasteurellaceae</taxon>
        <taxon>Actinobacillus</taxon>
    </lineage>
</organism>
<dbReference type="RefSeq" id="WP_115590606.1">
    <property type="nucleotide sequence ID" value="NZ_UFRN01000002.1"/>
</dbReference>
<keyword evidence="2" id="KW-1185">Reference proteome</keyword>
<gene>
    <name evidence="1" type="ORF">NCTC4191_01301</name>
</gene>
<dbReference type="EMBL" id="UFRN01000002">
    <property type="protein sequence ID" value="SUT93646.1"/>
    <property type="molecule type" value="Genomic_DNA"/>
</dbReference>
<sequence>MKKTPITTFLLSISAFTHADTENAKIAYQKAIAFGEAVYCQANPLVENDPLKNVFLIDKDQENGMEDYAVIYYGDCSGGSGSYSAKLTPVYFSGSLTYNGYITIDKEADYDLFTLATEINPRFIEKMTQKSTGIVTIISSEFAENDPNSFPSKKFEYEVKLPEMQILKKTQIK</sequence>